<evidence type="ECO:0000256" key="8">
    <source>
        <dbReference type="PIRNR" id="PIRNR000124"/>
    </source>
</evidence>
<dbReference type="Proteomes" id="UP000029387">
    <property type="component" value="Unassembled WGS sequence"/>
</dbReference>
<name>A0A087RZ82_9ARCH</name>
<protein>
    <recommendedName>
        <fullName evidence="3">UDP-N-acetyl-D-mannosamine dehydrogenase</fullName>
        <ecNumber evidence="2">1.1.1.336</ecNumber>
    </recommendedName>
    <alternativeName>
        <fullName evidence="6">UDP-ManNAc 6-dehydrogenase</fullName>
    </alternativeName>
</protein>
<dbReference type="Gene3D" id="3.40.50.720">
    <property type="entry name" value="NAD(P)-binding Rossmann-like Domain"/>
    <property type="match status" value="2"/>
</dbReference>
<organism evidence="10 11">
    <name type="scientific">Marine Group I thaumarchaeote SCGC AAA799-P11</name>
    <dbReference type="NCBI Taxonomy" id="1502295"/>
    <lineage>
        <taxon>Archaea</taxon>
        <taxon>Nitrososphaerota</taxon>
        <taxon>Marine Group I</taxon>
    </lineage>
</organism>
<keyword evidence="4 10" id="KW-0560">Oxidoreductase</keyword>
<dbReference type="SMART" id="SM00984">
    <property type="entry name" value="UDPG_MGDP_dh_C"/>
    <property type="match status" value="1"/>
</dbReference>
<dbReference type="EMBL" id="JOSZ01000014">
    <property type="protein sequence ID" value="KFM18786.1"/>
    <property type="molecule type" value="Genomic_DNA"/>
</dbReference>
<dbReference type="PIRSF" id="PIRSF500136">
    <property type="entry name" value="UDP_ManNAc_DH"/>
    <property type="match status" value="1"/>
</dbReference>
<comment type="similarity">
    <text evidence="1 8">Belongs to the UDP-glucose/GDP-mannose dehydrogenase family.</text>
</comment>
<dbReference type="PATRIC" id="fig|1502295.3.peg.961"/>
<dbReference type="Pfam" id="PF03720">
    <property type="entry name" value="UDPG_MGDP_dh_C"/>
    <property type="match status" value="1"/>
</dbReference>
<evidence type="ECO:0000256" key="5">
    <source>
        <dbReference type="ARBA" id="ARBA00023027"/>
    </source>
</evidence>
<dbReference type="InterPro" id="IPR008927">
    <property type="entry name" value="6-PGluconate_DH-like_C_sf"/>
</dbReference>
<dbReference type="GO" id="GO:0051287">
    <property type="term" value="F:NAD binding"/>
    <property type="evidence" value="ECO:0007669"/>
    <property type="project" value="InterPro"/>
</dbReference>
<dbReference type="InterPro" id="IPR017476">
    <property type="entry name" value="UDP-Glc/GDP-Man"/>
</dbReference>
<comment type="caution">
    <text evidence="10">The sequence shown here is derived from an EMBL/GenBank/DDBJ whole genome shotgun (WGS) entry which is preliminary data.</text>
</comment>
<evidence type="ECO:0000259" key="9">
    <source>
        <dbReference type="SMART" id="SM00984"/>
    </source>
</evidence>
<dbReference type="InterPro" id="IPR001732">
    <property type="entry name" value="UDP-Glc/GDP-Man_DH_N"/>
</dbReference>
<accession>A0A087RZ82</accession>
<evidence type="ECO:0000313" key="11">
    <source>
        <dbReference type="Proteomes" id="UP000029387"/>
    </source>
</evidence>
<dbReference type="PANTHER" id="PTHR43491">
    <property type="entry name" value="UDP-N-ACETYL-D-MANNOSAMINE DEHYDROGENASE"/>
    <property type="match status" value="1"/>
</dbReference>
<evidence type="ECO:0000256" key="1">
    <source>
        <dbReference type="ARBA" id="ARBA00006601"/>
    </source>
</evidence>
<dbReference type="PIRSF" id="PIRSF000124">
    <property type="entry name" value="UDPglc_GDPman_dh"/>
    <property type="match status" value="1"/>
</dbReference>
<evidence type="ECO:0000256" key="3">
    <source>
        <dbReference type="ARBA" id="ARBA00016796"/>
    </source>
</evidence>
<dbReference type="InterPro" id="IPR036291">
    <property type="entry name" value="NAD(P)-bd_dom_sf"/>
</dbReference>
<dbReference type="GO" id="GO:0000271">
    <property type="term" value="P:polysaccharide biosynthetic process"/>
    <property type="evidence" value="ECO:0007669"/>
    <property type="project" value="InterPro"/>
</dbReference>
<dbReference type="EC" id="1.1.1.336" evidence="2"/>
<dbReference type="SUPFAM" id="SSF51735">
    <property type="entry name" value="NAD(P)-binding Rossmann-fold domains"/>
    <property type="match status" value="1"/>
</dbReference>
<dbReference type="InterPro" id="IPR028359">
    <property type="entry name" value="UDP_ManNAc/GlcNAc_DH"/>
</dbReference>
<dbReference type="AlphaFoldDB" id="A0A087RZ82"/>
<evidence type="ECO:0000256" key="7">
    <source>
        <dbReference type="ARBA" id="ARBA00049130"/>
    </source>
</evidence>
<dbReference type="NCBIfam" id="TIGR03026">
    <property type="entry name" value="NDP-sugDHase"/>
    <property type="match status" value="1"/>
</dbReference>
<evidence type="ECO:0000256" key="6">
    <source>
        <dbReference type="ARBA" id="ARBA00030172"/>
    </source>
</evidence>
<dbReference type="PANTHER" id="PTHR43491:SF2">
    <property type="entry name" value="UDP-N-ACETYL-D-MANNOSAMINE DEHYDROGENASE"/>
    <property type="match status" value="1"/>
</dbReference>
<dbReference type="GO" id="GO:0016628">
    <property type="term" value="F:oxidoreductase activity, acting on the CH-CH group of donors, NAD or NADP as acceptor"/>
    <property type="evidence" value="ECO:0007669"/>
    <property type="project" value="InterPro"/>
</dbReference>
<keyword evidence="11" id="KW-1185">Reference proteome</keyword>
<dbReference type="Pfam" id="PF03721">
    <property type="entry name" value="UDPG_MGDP_dh_N"/>
    <property type="match status" value="1"/>
</dbReference>
<reference evidence="10 11" key="1">
    <citation type="submission" date="2014-06" db="EMBL/GenBank/DDBJ databases">
        <authorList>
            <person name="Ngugi D.K."/>
            <person name="Blom J."/>
            <person name="Alam I."/>
            <person name="Rashid M."/>
            <person name="Baalawi W."/>
            <person name="Zhang G."/>
            <person name="Hikmawan T."/>
            <person name="Guan Y."/>
            <person name="Antunes A."/>
            <person name="Siam R."/>
            <person name="El-Dorry H."/>
            <person name="Bajic V."/>
            <person name="Stingl U."/>
        </authorList>
    </citation>
    <scope>NUCLEOTIDE SEQUENCE [LARGE SCALE GENOMIC DNA]</scope>
    <source>
        <strain evidence="10">SCGC AAA799-P11</strain>
    </source>
</reference>
<dbReference type="GO" id="GO:0089714">
    <property type="term" value="F:UDP-N-acetyl-D-mannosamine dehydrogenase activity"/>
    <property type="evidence" value="ECO:0007669"/>
    <property type="project" value="UniProtKB-EC"/>
</dbReference>
<proteinExistence type="inferred from homology"/>
<dbReference type="InterPro" id="IPR014026">
    <property type="entry name" value="UDP-Glc/GDP-Man_DH_dimer"/>
</dbReference>
<gene>
    <name evidence="10" type="primary">wecC</name>
    <name evidence="10" type="ORF">AAA799P11_00995</name>
</gene>
<feature type="domain" description="UDP-glucose/GDP-mannose dehydrogenase C-terminal" evidence="9">
    <location>
        <begin position="327"/>
        <end position="436"/>
    </location>
</feature>
<evidence type="ECO:0000256" key="4">
    <source>
        <dbReference type="ARBA" id="ARBA00023002"/>
    </source>
</evidence>
<evidence type="ECO:0000313" key="10">
    <source>
        <dbReference type="EMBL" id="KFM18786.1"/>
    </source>
</evidence>
<evidence type="ECO:0000256" key="2">
    <source>
        <dbReference type="ARBA" id="ARBA00012935"/>
    </source>
</evidence>
<dbReference type="SUPFAM" id="SSF52413">
    <property type="entry name" value="UDP-glucose/GDP-mannose dehydrogenase C-terminal domain"/>
    <property type="match status" value="1"/>
</dbReference>
<dbReference type="InterPro" id="IPR014027">
    <property type="entry name" value="UDP-Glc/GDP-Man_DH_C"/>
</dbReference>
<keyword evidence="5" id="KW-0520">NAD</keyword>
<comment type="catalytic activity">
    <reaction evidence="7">
        <text>UDP-N-acetyl-alpha-D-mannosamine + 2 NAD(+) + H2O = UDP-N-acetyl-alpha-D-mannosaminouronate + 2 NADH + 3 H(+)</text>
        <dbReference type="Rhea" id="RHEA:25780"/>
        <dbReference type="ChEBI" id="CHEBI:15377"/>
        <dbReference type="ChEBI" id="CHEBI:15378"/>
        <dbReference type="ChEBI" id="CHEBI:57540"/>
        <dbReference type="ChEBI" id="CHEBI:57945"/>
        <dbReference type="ChEBI" id="CHEBI:68623"/>
        <dbReference type="ChEBI" id="CHEBI:70731"/>
        <dbReference type="EC" id="1.1.1.336"/>
    </reaction>
</comment>
<dbReference type="InterPro" id="IPR036220">
    <property type="entry name" value="UDP-Glc/GDP-Man_DH_C_sf"/>
</dbReference>
<sequence length="450" mass="51374">MLEKTLDDVNLKKSQVEVFGLGYVGFPLAVRLANGGFTVSGIDVNPERLSRLENNNLNETELNIKKEFLHVRNENLLTFLEKPNKYENSKIAFICVHTPIATEDVDSDTYVKNAIEQFLETSKKGDVIIIESSIGGGTTEKMQKIIQDFGYNVGKDFGLCFCPERIDPQNKKWNLENIPRIIYCSDDTTFRIIQKLYQPINHAHLHRVSSPKIAEVVKSYENAFRLVNISLVNELGILCERLGIDVKEVINAAKTKPFGFMPFYPSAGAGGHCIPKDPRFLSHAATQNNLKFSTIENALQINLDIPKHICNKIEENLENNNMEKSVLVCGLSYKPDVGDMRDSPGFKILKELKKRKFKVGGYDPYFNPKLIEKYLTENFLKELEFEKVEKLTDEEISEFSCVCLVQNHSIDKFRINEIYEKSKIKMIYDCLGKIEFKTESKTILKTFGKN</sequence>
<dbReference type="Pfam" id="PF00984">
    <property type="entry name" value="UDPG_MGDP_dh"/>
    <property type="match status" value="1"/>
</dbReference>
<dbReference type="SUPFAM" id="SSF48179">
    <property type="entry name" value="6-phosphogluconate dehydrogenase C-terminal domain-like"/>
    <property type="match status" value="1"/>
</dbReference>